<dbReference type="Proteomes" id="UP001516400">
    <property type="component" value="Unassembled WGS sequence"/>
</dbReference>
<evidence type="ECO:0000313" key="2">
    <source>
        <dbReference type="Proteomes" id="UP001516400"/>
    </source>
</evidence>
<dbReference type="EMBL" id="JABFTP020000185">
    <property type="protein sequence ID" value="KAL3285855.1"/>
    <property type="molecule type" value="Genomic_DNA"/>
</dbReference>
<organism evidence="1 2">
    <name type="scientific">Cryptolaemus montrouzieri</name>
    <dbReference type="NCBI Taxonomy" id="559131"/>
    <lineage>
        <taxon>Eukaryota</taxon>
        <taxon>Metazoa</taxon>
        <taxon>Ecdysozoa</taxon>
        <taxon>Arthropoda</taxon>
        <taxon>Hexapoda</taxon>
        <taxon>Insecta</taxon>
        <taxon>Pterygota</taxon>
        <taxon>Neoptera</taxon>
        <taxon>Endopterygota</taxon>
        <taxon>Coleoptera</taxon>
        <taxon>Polyphaga</taxon>
        <taxon>Cucujiformia</taxon>
        <taxon>Coccinelloidea</taxon>
        <taxon>Coccinellidae</taxon>
        <taxon>Scymninae</taxon>
        <taxon>Scymnini</taxon>
        <taxon>Cryptolaemus</taxon>
    </lineage>
</organism>
<sequence>MRAQSKAVSISISRSASTSSLNSKSTMWWTPVADKRGKHIVSWLAQLEMDAAGDRSPTLILRNSRSHIGVTLTYTAVFSLERFSRKWTSPVGMYVVITKTIKRATGIVRSAVNKEPYR</sequence>
<name>A0ABD2P4T7_9CUCU</name>
<accession>A0ABD2P4T7</accession>
<keyword evidence="2" id="KW-1185">Reference proteome</keyword>
<reference evidence="1 2" key="1">
    <citation type="journal article" date="2021" name="BMC Biol.">
        <title>Horizontally acquired antibacterial genes associated with adaptive radiation of ladybird beetles.</title>
        <authorList>
            <person name="Li H.S."/>
            <person name="Tang X.F."/>
            <person name="Huang Y.H."/>
            <person name="Xu Z.Y."/>
            <person name="Chen M.L."/>
            <person name="Du X.Y."/>
            <person name="Qiu B.Y."/>
            <person name="Chen P.T."/>
            <person name="Zhang W."/>
            <person name="Slipinski A."/>
            <person name="Escalona H.E."/>
            <person name="Waterhouse R.M."/>
            <person name="Zwick A."/>
            <person name="Pang H."/>
        </authorList>
    </citation>
    <scope>NUCLEOTIDE SEQUENCE [LARGE SCALE GENOMIC DNA]</scope>
    <source>
        <strain evidence="1">SYSU2018</strain>
    </source>
</reference>
<dbReference type="AlphaFoldDB" id="A0ABD2P4T7"/>
<proteinExistence type="predicted"/>
<protein>
    <submittedName>
        <fullName evidence="1">Uncharacterized protein</fullName>
    </submittedName>
</protein>
<evidence type="ECO:0000313" key="1">
    <source>
        <dbReference type="EMBL" id="KAL3285855.1"/>
    </source>
</evidence>
<comment type="caution">
    <text evidence="1">The sequence shown here is derived from an EMBL/GenBank/DDBJ whole genome shotgun (WGS) entry which is preliminary data.</text>
</comment>
<gene>
    <name evidence="1" type="ORF">HHI36_000375</name>
</gene>